<dbReference type="Gene3D" id="3.30.160.60">
    <property type="entry name" value="Classic Zinc Finger"/>
    <property type="match status" value="6"/>
</dbReference>
<dbReference type="SMART" id="SM00355">
    <property type="entry name" value="ZnF_C2H2"/>
    <property type="match status" value="8"/>
</dbReference>
<keyword evidence="4" id="KW-1185">Reference proteome</keyword>
<dbReference type="OMA" id="RYTRIEN"/>
<dbReference type="Pfam" id="PF12874">
    <property type="entry name" value="zf-met"/>
    <property type="match status" value="1"/>
</dbReference>
<feature type="domain" description="C2H2-type" evidence="2">
    <location>
        <begin position="153"/>
        <end position="181"/>
    </location>
</feature>
<dbReference type="GO" id="GO:0022008">
    <property type="term" value="P:neurogenesis"/>
    <property type="evidence" value="ECO:0007669"/>
    <property type="project" value="TreeGrafter"/>
</dbReference>
<feature type="domain" description="C2H2-type" evidence="2">
    <location>
        <begin position="96"/>
        <end position="119"/>
    </location>
</feature>
<dbReference type="InterPro" id="IPR036236">
    <property type="entry name" value="Znf_C2H2_sf"/>
</dbReference>
<protein>
    <recommendedName>
        <fullName evidence="2">C2H2-type domain-containing protein</fullName>
    </recommendedName>
</protein>
<dbReference type="GO" id="GO:0005634">
    <property type="term" value="C:nucleus"/>
    <property type="evidence" value="ECO:0007669"/>
    <property type="project" value="TreeGrafter"/>
</dbReference>
<sequence>QGQQHICPVCWKTFKTMRNLKRHVSCTHGYNRQSFECRLCGRSFSRLDVLQRHQEIVLSFQVNDNLRCSICQKTFANLSNHRRHYVSIHCPAKMSFSCVVCGRNYSRKDVLMSHMKKCHYPNICASKSCPICGVRLHSSGLRRHLDRNQEGRFCCPHCSAAFALKWNCQRHIQTVHLKQRNYECPLCKKRFSRIDNMKYHLLCHNGFPTGLSSFPLLPAIPGMDALDEGDGKFSCTRCSAVYKTRYSCLRHIRASHLHQKYACTFCNSRYTRIENLRSHLQLAH</sequence>
<dbReference type="Proteomes" id="UP000014760">
    <property type="component" value="Unassembled WGS sequence"/>
</dbReference>
<feature type="domain" description="C2H2-type" evidence="2">
    <location>
        <begin position="66"/>
        <end position="94"/>
    </location>
</feature>
<dbReference type="PROSITE" id="PS50157">
    <property type="entry name" value="ZINC_FINGER_C2H2_2"/>
    <property type="match status" value="8"/>
</dbReference>
<dbReference type="GO" id="GO:0010468">
    <property type="term" value="P:regulation of gene expression"/>
    <property type="evidence" value="ECO:0007669"/>
    <property type="project" value="TreeGrafter"/>
</dbReference>
<dbReference type="InterPro" id="IPR013087">
    <property type="entry name" value="Znf_C2H2_type"/>
</dbReference>
<organism evidence="3 4">
    <name type="scientific">Capitella teleta</name>
    <name type="common">Polychaete worm</name>
    <dbReference type="NCBI Taxonomy" id="283909"/>
    <lineage>
        <taxon>Eukaryota</taxon>
        <taxon>Metazoa</taxon>
        <taxon>Spiralia</taxon>
        <taxon>Lophotrochozoa</taxon>
        <taxon>Annelida</taxon>
        <taxon>Polychaeta</taxon>
        <taxon>Sedentaria</taxon>
        <taxon>Scolecida</taxon>
        <taxon>Capitellidae</taxon>
        <taxon>Capitella</taxon>
    </lineage>
</organism>
<dbReference type="Pfam" id="PF13912">
    <property type="entry name" value="zf-C2H2_6"/>
    <property type="match status" value="1"/>
</dbReference>
<feature type="domain" description="C2H2-type" evidence="2">
    <location>
        <begin position="233"/>
        <end position="261"/>
    </location>
</feature>
<reference evidence="4" key="2">
    <citation type="journal article" date="2013" name="Nature">
        <title>Insights into bilaterian evolution from three spiralian genomes.</title>
        <authorList>
            <person name="Simakov O."/>
            <person name="Marletaz F."/>
            <person name="Cho S.J."/>
            <person name="Edsinger-Gonzales E."/>
            <person name="Havlak P."/>
            <person name="Hellsten U."/>
            <person name="Kuo D.H."/>
            <person name="Larsson T."/>
            <person name="Lv J."/>
            <person name="Arendt D."/>
            <person name="Savage R."/>
            <person name="Osoegawa K."/>
            <person name="de Jong P."/>
            <person name="Grimwood J."/>
            <person name="Chapman J.A."/>
            <person name="Shapiro H."/>
            <person name="Aerts A."/>
            <person name="Otillar R.P."/>
            <person name="Terry A.Y."/>
            <person name="Boore J.L."/>
            <person name="Grigoriev I.V."/>
            <person name="Lindberg D.R."/>
            <person name="Seaver E.C."/>
            <person name="Weisblat D.A."/>
            <person name="Putnam N.H."/>
            <person name="Rokhsar D.S."/>
        </authorList>
    </citation>
    <scope>NUCLEOTIDE SEQUENCE</scope>
    <source>
        <strain evidence="4">I ESC-2004</strain>
    </source>
</reference>
<feature type="domain" description="C2H2-type" evidence="2">
    <location>
        <begin position="182"/>
        <end position="209"/>
    </location>
</feature>
<reference evidence="4" key="1">
    <citation type="submission" date="2012-12" db="EMBL/GenBank/DDBJ databases">
        <authorList>
            <person name="Hellsten U."/>
            <person name="Grimwood J."/>
            <person name="Chapman J.A."/>
            <person name="Shapiro H."/>
            <person name="Aerts A."/>
            <person name="Otillar R.P."/>
            <person name="Terry A.Y."/>
            <person name="Boore J.L."/>
            <person name="Simakov O."/>
            <person name="Marletaz F."/>
            <person name="Cho S.-J."/>
            <person name="Edsinger-Gonzales E."/>
            <person name="Havlak P."/>
            <person name="Kuo D.-H."/>
            <person name="Larsson T."/>
            <person name="Lv J."/>
            <person name="Arendt D."/>
            <person name="Savage R."/>
            <person name="Osoegawa K."/>
            <person name="de Jong P."/>
            <person name="Lindberg D.R."/>
            <person name="Seaver E.C."/>
            <person name="Weisblat D.A."/>
            <person name="Putnam N.H."/>
            <person name="Grigoriev I.V."/>
            <person name="Rokhsar D.S."/>
        </authorList>
    </citation>
    <scope>NUCLEOTIDE SEQUENCE</scope>
    <source>
        <strain evidence="4">I ESC-2004</strain>
    </source>
</reference>
<evidence type="ECO:0000313" key="4">
    <source>
        <dbReference type="Proteomes" id="UP000014760"/>
    </source>
</evidence>
<dbReference type="SUPFAM" id="SSF57667">
    <property type="entry name" value="beta-beta-alpha zinc fingers"/>
    <property type="match status" value="4"/>
</dbReference>
<keyword evidence="1" id="KW-0479">Metal-binding</keyword>
<proteinExistence type="predicted"/>
<keyword evidence="1" id="KW-0862">Zinc</keyword>
<dbReference type="EnsemblMetazoa" id="CapteT64318">
    <property type="protein sequence ID" value="CapteP64318"/>
    <property type="gene ID" value="CapteG64318"/>
</dbReference>
<name>X2B778_CAPTE</name>
<accession>X2B778</accession>
<dbReference type="EMBL" id="AMQN01017734">
    <property type="status" value="NOT_ANNOTATED_CDS"/>
    <property type="molecule type" value="Genomic_DNA"/>
</dbReference>
<evidence type="ECO:0000259" key="2">
    <source>
        <dbReference type="PROSITE" id="PS50157"/>
    </source>
</evidence>
<dbReference type="GO" id="GO:0008270">
    <property type="term" value="F:zinc ion binding"/>
    <property type="evidence" value="ECO:0007669"/>
    <property type="project" value="UniProtKB-KW"/>
</dbReference>
<dbReference type="PANTHER" id="PTHR16515:SF20">
    <property type="entry name" value="PR DOMAIN ZINC FINGER PROTEIN 12"/>
    <property type="match status" value="1"/>
</dbReference>
<keyword evidence="1" id="KW-0863">Zinc-finger</keyword>
<evidence type="ECO:0000256" key="1">
    <source>
        <dbReference type="PROSITE-ProRule" id="PRU00042"/>
    </source>
</evidence>
<evidence type="ECO:0000313" key="3">
    <source>
        <dbReference type="EnsemblMetazoa" id="CapteP64318"/>
    </source>
</evidence>
<dbReference type="InterPro" id="IPR050331">
    <property type="entry name" value="Zinc_finger"/>
</dbReference>
<dbReference type="PANTHER" id="PTHR16515">
    <property type="entry name" value="PR DOMAIN ZINC FINGER PROTEIN"/>
    <property type="match status" value="1"/>
</dbReference>
<dbReference type="AlphaFoldDB" id="X2B778"/>
<feature type="domain" description="C2H2-type" evidence="2">
    <location>
        <begin position="261"/>
        <end position="284"/>
    </location>
</feature>
<reference evidence="3" key="3">
    <citation type="submission" date="2015-06" db="UniProtKB">
        <authorList>
            <consortium name="EnsemblMetazoa"/>
        </authorList>
    </citation>
    <scope>IDENTIFICATION</scope>
</reference>
<dbReference type="HOGENOM" id="CLU_982018_0_0_1"/>
<dbReference type="Pfam" id="PF00096">
    <property type="entry name" value="zf-C2H2"/>
    <property type="match status" value="3"/>
</dbReference>
<feature type="domain" description="C2H2-type" evidence="2">
    <location>
        <begin position="5"/>
        <end position="33"/>
    </location>
</feature>
<feature type="domain" description="C2H2-type" evidence="2">
    <location>
        <begin position="35"/>
        <end position="56"/>
    </location>
</feature>
<dbReference type="PROSITE" id="PS00028">
    <property type="entry name" value="ZINC_FINGER_C2H2_1"/>
    <property type="match status" value="7"/>
</dbReference>